<name>A0A2K3CRF3_CHLRE</name>
<dbReference type="Proteomes" id="UP000006906">
    <property type="component" value="Chromosome 17"/>
</dbReference>
<sequence length="198" mass="22103">MITGTLCLLALIVALAPPGLCRPVHLDIGSGQADADRNALETVTDFATDSSQLLETPEDSELSSSGRMTCRSWTAAAAPPAYSTCASSTPSICNAHDLCYRCRINWGLGTAWCDAMLLRRCKDVCHANWPNWWDWWHRGFCQGTCDTMNVGLTWYSVRANNERSERRSNDCWPSWRPYLERPFSVGKPSNRCNNMASC</sequence>
<accession>A0A2K3CRF3</accession>
<dbReference type="KEGG" id="cre:CHLRE_17g736550v5"/>
<dbReference type="RefSeq" id="XP_042915015.1">
    <property type="nucleotide sequence ID" value="XM_043072556.1"/>
</dbReference>
<keyword evidence="3" id="KW-1185">Reference proteome</keyword>
<keyword evidence="1" id="KW-0732">Signal</keyword>
<feature type="signal peptide" evidence="1">
    <location>
        <begin position="1"/>
        <end position="21"/>
    </location>
</feature>
<proteinExistence type="predicted"/>
<gene>
    <name evidence="2" type="ORF">CHLRE_17g736550v5</name>
</gene>
<dbReference type="OrthoDB" id="10437760at2759"/>
<protein>
    <submittedName>
        <fullName evidence="2">Uncharacterized protein</fullName>
    </submittedName>
</protein>
<dbReference type="Gramene" id="PNW70861">
    <property type="protein sequence ID" value="PNW70861"/>
    <property type="gene ID" value="CHLRE_17g736550v5"/>
</dbReference>
<evidence type="ECO:0000313" key="2">
    <source>
        <dbReference type="EMBL" id="PNW70861.1"/>
    </source>
</evidence>
<organism evidence="2 3">
    <name type="scientific">Chlamydomonas reinhardtii</name>
    <name type="common">Chlamydomonas smithii</name>
    <dbReference type="NCBI Taxonomy" id="3055"/>
    <lineage>
        <taxon>Eukaryota</taxon>
        <taxon>Viridiplantae</taxon>
        <taxon>Chlorophyta</taxon>
        <taxon>core chlorophytes</taxon>
        <taxon>Chlorophyceae</taxon>
        <taxon>CS clade</taxon>
        <taxon>Chlamydomonadales</taxon>
        <taxon>Chlamydomonadaceae</taxon>
        <taxon>Chlamydomonas</taxon>
    </lineage>
</organism>
<dbReference type="GeneID" id="5725129"/>
<dbReference type="InParanoid" id="A0A2K3CRF3"/>
<dbReference type="AlphaFoldDB" id="A0A2K3CRF3"/>
<evidence type="ECO:0000256" key="1">
    <source>
        <dbReference type="SAM" id="SignalP"/>
    </source>
</evidence>
<evidence type="ECO:0000313" key="3">
    <source>
        <dbReference type="Proteomes" id="UP000006906"/>
    </source>
</evidence>
<reference evidence="2 3" key="1">
    <citation type="journal article" date="2007" name="Science">
        <title>The Chlamydomonas genome reveals the evolution of key animal and plant functions.</title>
        <authorList>
            <person name="Merchant S.S."/>
            <person name="Prochnik S.E."/>
            <person name="Vallon O."/>
            <person name="Harris E.H."/>
            <person name="Karpowicz S.J."/>
            <person name="Witman G.B."/>
            <person name="Terry A."/>
            <person name="Salamov A."/>
            <person name="Fritz-Laylin L.K."/>
            <person name="Marechal-Drouard L."/>
            <person name="Marshall W.F."/>
            <person name="Qu L.H."/>
            <person name="Nelson D.R."/>
            <person name="Sanderfoot A.A."/>
            <person name="Spalding M.H."/>
            <person name="Kapitonov V.V."/>
            <person name="Ren Q."/>
            <person name="Ferris P."/>
            <person name="Lindquist E."/>
            <person name="Shapiro H."/>
            <person name="Lucas S.M."/>
            <person name="Grimwood J."/>
            <person name="Schmutz J."/>
            <person name="Cardol P."/>
            <person name="Cerutti H."/>
            <person name="Chanfreau G."/>
            <person name="Chen C.L."/>
            <person name="Cognat V."/>
            <person name="Croft M.T."/>
            <person name="Dent R."/>
            <person name="Dutcher S."/>
            <person name="Fernandez E."/>
            <person name="Fukuzawa H."/>
            <person name="Gonzalez-Ballester D."/>
            <person name="Gonzalez-Halphen D."/>
            <person name="Hallmann A."/>
            <person name="Hanikenne M."/>
            <person name="Hippler M."/>
            <person name="Inwood W."/>
            <person name="Jabbari K."/>
            <person name="Kalanon M."/>
            <person name="Kuras R."/>
            <person name="Lefebvre P.A."/>
            <person name="Lemaire S.D."/>
            <person name="Lobanov A.V."/>
            <person name="Lohr M."/>
            <person name="Manuell A."/>
            <person name="Meier I."/>
            <person name="Mets L."/>
            <person name="Mittag M."/>
            <person name="Mittelmeier T."/>
            <person name="Moroney J.V."/>
            <person name="Moseley J."/>
            <person name="Napoli C."/>
            <person name="Nedelcu A.M."/>
            <person name="Niyogi K."/>
            <person name="Novoselov S.V."/>
            <person name="Paulsen I.T."/>
            <person name="Pazour G."/>
            <person name="Purton S."/>
            <person name="Ral J.P."/>
            <person name="Riano-Pachon D.M."/>
            <person name="Riekhof W."/>
            <person name="Rymarquis L."/>
            <person name="Schroda M."/>
            <person name="Stern D."/>
            <person name="Umen J."/>
            <person name="Willows R."/>
            <person name="Wilson N."/>
            <person name="Zimmer S.L."/>
            <person name="Allmer J."/>
            <person name="Balk J."/>
            <person name="Bisova K."/>
            <person name="Chen C.J."/>
            <person name="Elias M."/>
            <person name="Gendler K."/>
            <person name="Hauser C."/>
            <person name="Lamb M.R."/>
            <person name="Ledford H."/>
            <person name="Long J.C."/>
            <person name="Minagawa J."/>
            <person name="Page M.D."/>
            <person name="Pan J."/>
            <person name="Pootakham W."/>
            <person name="Roje S."/>
            <person name="Rose A."/>
            <person name="Stahlberg E."/>
            <person name="Terauchi A.M."/>
            <person name="Yang P."/>
            <person name="Ball S."/>
            <person name="Bowler C."/>
            <person name="Dieckmann C.L."/>
            <person name="Gladyshev V.N."/>
            <person name="Green P."/>
            <person name="Jorgensen R."/>
            <person name="Mayfield S."/>
            <person name="Mueller-Roeber B."/>
            <person name="Rajamani S."/>
            <person name="Sayre R.T."/>
            <person name="Brokstein P."/>
            <person name="Dubchak I."/>
            <person name="Goodstein D."/>
            <person name="Hornick L."/>
            <person name="Huang Y.W."/>
            <person name="Jhaveri J."/>
            <person name="Luo Y."/>
            <person name="Martinez D."/>
            <person name="Ngau W.C."/>
            <person name="Otillar B."/>
            <person name="Poliakov A."/>
            <person name="Porter A."/>
            <person name="Szajkowski L."/>
            <person name="Werner G."/>
            <person name="Zhou K."/>
            <person name="Grigoriev I.V."/>
            <person name="Rokhsar D.S."/>
            <person name="Grossman A.R."/>
        </authorList>
    </citation>
    <scope>NUCLEOTIDE SEQUENCE [LARGE SCALE GENOMIC DNA]</scope>
    <source>
        <strain evidence="3">CC-503</strain>
    </source>
</reference>
<dbReference type="EMBL" id="CM008978">
    <property type="protein sequence ID" value="PNW70861.1"/>
    <property type="molecule type" value="Genomic_DNA"/>
</dbReference>
<feature type="chain" id="PRO_5014456807" evidence="1">
    <location>
        <begin position="22"/>
        <end position="198"/>
    </location>
</feature>